<evidence type="ECO:0000259" key="3">
    <source>
        <dbReference type="Pfam" id="PF05368"/>
    </source>
</evidence>
<dbReference type="InterPro" id="IPR008030">
    <property type="entry name" value="NmrA-like"/>
</dbReference>
<evidence type="ECO:0000313" key="5">
    <source>
        <dbReference type="Proteomes" id="UP000283709"/>
    </source>
</evidence>
<dbReference type="RefSeq" id="WP_120347185.1">
    <property type="nucleotide sequence ID" value="NZ_MCAS01000034.1"/>
</dbReference>
<dbReference type="Gene3D" id="3.90.25.10">
    <property type="entry name" value="UDP-galactose 4-epimerase, domain 1"/>
    <property type="match status" value="1"/>
</dbReference>
<gene>
    <name evidence="4" type="ORF">BCY88_06900</name>
</gene>
<dbReference type="AlphaFoldDB" id="A0A3R7HLK9"/>
<keyword evidence="1" id="KW-0521">NADP</keyword>
<reference evidence="4 5" key="1">
    <citation type="submission" date="2016-07" db="EMBL/GenBank/DDBJ databases">
        <title>Genome analysis of Burkholderia fungorum ES3-20.</title>
        <authorList>
            <person name="Xu D."/>
            <person name="Yao R."/>
            <person name="Zheng S."/>
        </authorList>
    </citation>
    <scope>NUCLEOTIDE SEQUENCE [LARGE SCALE GENOMIC DNA]</scope>
    <source>
        <strain evidence="4 5">ES3-20</strain>
    </source>
</reference>
<dbReference type="CDD" id="cd05259">
    <property type="entry name" value="PCBER_SDR_a"/>
    <property type="match status" value="1"/>
</dbReference>
<dbReference type="InterPro" id="IPR051609">
    <property type="entry name" value="NmrA/Isoflavone_reductase-like"/>
</dbReference>
<keyword evidence="2" id="KW-0560">Oxidoreductase</keyword>
<dbReference type="PANTHER" id="PTHR47706:SF6">
    <property type="entry name" value="NMRA-LIKE FAMILY PROTEIN (AFU_ORTHOLOGUE AFUA_6G00280)"/>
    <property type="match status" value="1"/>
</dbReference>
<organism evidence="4 5">
    <name type="scientific">Paraburkholderia fungorum</name>
    <dbReference type="NCBI Taxonomy" id="134537"/>
    <lineage>
        <taxon>Bacteria</taxon>
        <taxon>Pseudomonadati</taxon>
        <taxon>Pseudomonadota</taxon>
        <taxon>Betaproteobacteria</taxon>
        <taxon>Burkholderiales</taxon>
        <taxon>Burkholderiaceae</taxon>
        <taxon>Paraburkholderia</taxon>
    </lineage>
</organism>
<dbReference type="PANTHER" id="PTHR47706">
    <property type="entry name" value="NMRA-LIKE FAMILY PROTEIN"/>
    <property type="match status" value="1"/>
</dbReference>
<dbReference type="EMBL" id="MCAS01000034">
    <property type="protein sequence ID" value="RKF38183.1"/>
    <property type="molecule type" value="Genomic_DNA"/>
</dbReference>
<dbReference type="Pfam" id="PF05368">
    <property type="entry name" value="NmrA"/>
    <property type="match status" value="1"/>
</dbReference>
<dbReference type="Proteomes" id="UP000283709">
    <property type="component" value="Unassembled WGS sequence"/>
</dbReference>
<dbReference type="InterPro" id="IPR036291">
    <property type="entry name" value="NAD(P)-bd_dom_sf"/>
</dbReference>
<sequence length="313" mass="33919">MSRDNAILVLGAGELGMAVLRNLAQRAGSATGISVAVLLRPSTINSTNPDKQKDVAELRALGVELVPGDLTAQSVVALAEVFARFDTVVSCTGFVGGPGVQLKIAQAVLDAQVERYVPWQFGVDYDVIGRGSAQDLFDEQLDVRDLLRAQDRTQWIIVSTGMFTSFLFDPSFGVVDLAQNTVHALGSWDTAVTVTTAEDIGALTSAIVLSEPGFANQVVYVAGDTVTYRQLADTVDTLLHLKVRRVEWSVPELKRQLAADPHDSLRKYRVVFAEGRGVSWDKRQTFNGQRGIAVCGLEDWMRQNLPVSEGASV</sequence>
<comment type="caution">
    <text evidence="4">The sequence shown here is derived from an EMBL/GenBank/DDBJ whole genome shotgun (WGS) entry which is preliminary data.</text>
</comment>
<dbReference type="Gene3D" id="3.40.50.720">
    <property type="entry name" value="NAD(P)-binding Rossmann-like Domain"/>
    <property type="match status" value="1"/>
</dbReference>
<dbReference type="InterPro" id="IPR045312">
    <property type="entry name" value="PCBER-like"/>
</dbReference>
<feature type="domain" description="NmrA-like" evidence="3">
    <location>
        <begin position="5"/>
        <end position="267"/>
    </location>
</feature>
<protein>
    <submittedName>
        <fullName evidence="4">2'-hydroxyisoflavone reductase</fullName>
    </submittedName>
</protein>
<dbReference type="OrthoDB" id="5540862at2"/>
<name>A0A3R7HLK9_9BURK</name>
<dbReference type="SUPFAM" id="SSF51735">
    <property type="entry name" value="NAD(P)-binding Rossmann-fold domains"/>
    <property type="match status" value="1"/>
</dbReference>
<dbReference type="GO" id="GO:0016491">
    <property type="term" value="F:oxidoreductase activity"/>
    <property type="evidence" value="ECO:0007669"/>
    <property type="project" value="UniProtKB-KW"/>
</dbReference>
<evidence type="ECO:0000313" key="4">
    <source>
        <dbReference type="EMBL" id="RKF38183.1"/>
    </source>
</evidence>
<evidence type="ECO:0000256" key="1">
    <source>
        <dbReference type="ARBA" id="ARBA00022857"/>
    </source>
</evidence>
<accession>A0A3R7HLK9</accession>
<proteinExistence type="predicted"/>
<evidence type="ECO:0000256" key="2">
    <source>
        <dbReference type="ARBA" id="ARBA00023002"/>
    </source>
</evidence>